<evidence type="ECO:0000259" key="4">
    <source>
        <dbReference type="Pfam" id="PF00676"/>
    </source>
</evidence>
<reference evidence="6" key="1">
    <citation type="submission" date="2018-02" db="EMBL/GenBank/DDBJ databases">
        <authorList>
            <person name="Hausmann B."/>
        </authorList>
    </citation>
    <scope>NUCLEOTIDE SEQUENCE [LARGE SCALE GENOMIC DNA]</scope>
    <source>
        <strain evidence="6">Peat soil MAG SbA5</strain>
    </source>
</reference>
<evidence type="ECO:0000256" key="3">
    <source>
        <dbReference type="ARBA" id="ARBA00023052"/>
    </source>
</evidence>
<dbReference type="InterPro" id="IPR050642">
    <property type="entry name" value="PDH_E1_Alpha_Subunit"/>
</dbReference>
<dbReference type="GO" id="GO:0004739">
    <property type="term" value="F:pyruvate dehydrogenase (acetyl-transferring) activity"/>
    <property type="evidence" value="ECO:0007669"/>
    <property type="project" value="TreeGrafter"/>
</dbReference>
<dbReference type="Pfam" id="PF00676">
    <property type="entry name" value="E1_dh"/>
    <property type="match status" value="1"/>
</dbReference>
<dbReference type="Proteomes" id="UP000239735">
    <property type="component" value="Unassembled WGS sequence"/>
</dbReference>
<evidence type="ECO:0000256" key="1">
    <source>
        <dbReference type="ARBA" id="ARBA00001964"/>
    </source>
</evidence>
<evidence type="ECO:0000256" key="2">
    <source>
        <dbReference type="ARBA" id="ARBA00023002"/>
    </source>
</evidence>
<proteinExistence type="predicted"/>
<dbReference type="InterPro" id="IPR001017">
    <property type="entry name" value="DH_E1"/>
</dbReference>
<comment type="cofactor">
    <cofactor evidence="1">
        <name>thiamine diphosphate</name>
        <dbReference type="ChEBI" id="CHEBI:58937"/>
    </cofactor>
</comment>
<dbReference type="PANTHER" id="PTHR11516">
    <property type="entry name" value="PYRUVATE DEHYDROGENASE E1 COMPONENT, ALPHA SUBUNIT BACTERIAL AND ORGANELLAR"/>
    <property type="match status" value="1"/>
</dbReference>
<dbReference type="InterPro" id="IPR029061">
    <property type="entry name" value="THDP-binding"/>
</dbReference>
<name>A0A2N9MA27_9BACT</name>
<feature type="domain" description="Dehydrogenase E1 component" evidence="4">
    <location>
        <begin position="13"/>
        <end position="307"/>
    </location>
</feature>
<evidence type="ECO:0000313" key="6">
    <source>
        <dbReference type="Proteomes" id="UP000239735"/>
    </source>
</evidence>
<evidence type="ECO:0000313" key="5">
    <source>
        <dbReference type="EMBL" id="SPE32325.1"/>
    </source>
</evidence>
<accession>A0A2N9MA27</accession>
<dbReference type="Gene3D" id="3.40.50.970">
    <property type="match status" value="1"/>
</dbReference>
<dbReference type="AlphaFoldDB" id="A0A2N9MA27"/>
<dbReference type="EMBL" id="OKRB01000160">
    <property type="protein sequence ID" value="SPE32325.1"/>
    <property type="molecule type" value="Genomic_DNA"/>
</dbReference>
<dbReference type="SUPFAM" id="SSF52518">
    <property type="entry name" value="Thiamin diphosphate-binding fold (THDP-binding)"/>
    <property type="match status" value="1"/>
</dbReference>
<sequence length="317" mass="34881">MSEQLDLRFLYRKLRQIRRVEEEIARIYPSDKIKSPVHLSIGQESVSVGVCSALRDDDVVAATYRGHAAYIAKGGSLSRMFAELYGKVTGCGTGKGGSMHLVGMDKYILGSSAVVGTTIPISIGYALALKREGSGRVVASFFGDGATEEGVFYESLNFAALHRLPILFVCENNAYAIHSPLKKRWASTQLCERVRTYGIPAISIADSDVLEIRQWASEAIAGLRRSETGPAFLECHTYRWREHVGPNEDYQSGYRSIAELQNWKEKDQVEAIGVRLLPSERAEIDAEIDAEIAAAVDFAESSPFPGPEEVLTHVYAS</sequence>
<dbReference type="PANTHER" id="PTHR11516:SF60">
    <property type="entry name" value="PYRUVATE DEHYDROGENASE E1 COMPONENT SUBUNIT ALPHA"/>
    <property type="match status" value="1"/>
</dbReference>
<organism evidence="5 6">
    <name type="scientific">Candidatus Sulfuritelmatomonas gaucii</name>
    <dbReference type="NCBI Taxonomy" id="2043161"/>
    <lineage>
        <taxon>Bacteria</taxon>
        <taxon>Pseudomonadati</taxon>
        <taxon>Acidobacteriota</taxon>
        <taxon>Terriglobia</taxon>
        <taxon>Terriglobales</taxon>
        <taxon>Acidobacteriaceae</taxon>
        <taxon>Candidatus Sulfuritelmatomonas</taxon>
    </lineage>
</organism>
<dbReference type="CDD" id="cd02000">
    <property type="entry name" value="TPP_E1_PDC_ADC_BCADC"/>
    <property type="match status" value="1"/>
</dbReference>
<protein>
    <submittedName>
        <fullName evidence="5">Acetoin:2,6-dichlorophenolindophenol oxidoreductase subunit alpha</fullName>
    </submittedName>
</protein>
<dbReference type="OrthoDB" id="9766715at2"/>
<gene>
    <name evidence="5" type="primary">acoA</name>
    <name evidence="5" type="ORF">SBA5_970050</name>
</gene>
<dbReference type="GO" id="GO:0006086">
    <property type="term" value="P:pyruvate decarboxylation to acetyl-CoA"/>
    <property type="evidence" value="ECO:0007669"/>
    <property type="project" value="TreeGrafter"/>
</dbReference>
<keyword evidence="3" id="KW-0786">Thiamine pyrophosphate</keyword>
<keyword evidence="2" id="KW-0560">Oxidoreductase</keyword>